<sequence>MALGNLTTTLAWRKGAKQAANRAMGADADRLCGFPAATSSCSFHADRLYLSSAGSSAMDAREIGQVRKEAAISGMFHVPESAWLLFF</sequence>
<proteinExistence type="predicted"/>
<evidence type="ECO:0000313" key="1">
    <source>
        <dbReference type="EMBL" id="KIL38602.1"/>
    </source>
</evidence>
<reference evidence="1 2" key="1">
    <citation type="submission" date="2014-12" db="EMBL/GenBank/DDBJ databases">
        <title>Draft genome sequence of Paenibacillus kamchatkensis strain B-2647.</title>
        <authorList>
            <person name="Karlyshev A.V."/>
            <person name="Kudryashova E.B."/>
        </authorList>
    </citation>
    <scope>NUCLEOTIDE SEQUENCE [LARGE SCALE GENOMIC DNA]</scope>
    <source>
        <strain evidence="1 2">VKM B-2647</strain>
    </source>
</reference>
<comment type="caution">
    <text evidence="1">The sequence shown here is derived from an EMBL/GenBank/DDBJ whole genome shotgun (WGS) entry which is preliminary data.</text>
</comment>
<gene>
    <name evidence="1" type="ORF">SD70_25230</name>
</gene>
<evidence type="ECO:0000313" key="2">
    <source>
        <dbReference type="Proteomes" id="UP000031967"/>
    </source>
</evidence>
<organism evidence="1 2">
    <name type="scientific">Gordoniibacillus kamchatkensis</name>
    <dbReference type="NCBI Taxonomy" id="1590651"/>
    <lineage>
        <taxon>Bacteria</taxon>
        <taxon>Bacillati</taxon>
        <taxon>Bacillota</taxon>
        <taxon>Bacilli</taxon>
        <taxon>Bacillales</taxon>
        <taxon>Paenibacillaceae</taxon>
        <taxon>Gordoniibacillus</taxon>
    </lineage>
</organism>
<name>A0ABR5ACH0_9BACL</name>
<protein>
    <submittedName>
        <fullName evidence="1">Uncharacterized protein</fullName>
    </submittedName>
</protein>
<keyword evidence="2" id="KW-1185">Reference proteome</keyword>
<dbReference type="EMBL" id="JXAK01000056">
    <property type="protein sequence ID" value="KIL38602.1"/>
    <property type="molecule type" value="Genomic_DNA"/>
</dbReference>
<dbReference type="Proteomes" id="UP000031967">
    <property type="component" value="Unassembled WGS sequence"/>
</dbReference>
<accession>A0ABR5ACH0</accession>